<gene>
    <name evidence="1" type="ORF">BO82DRAFT_206581</name>
</gene>
<evidence type="ECO:0000313" key="2">
    <source>
        <dbReference type="Proteomes" id="UP000248340"/>
    </source>
</evidence>
<dbReference type="VEuPathDB" id="FungiDB:BO82DRAFT_206581"/>
<dbReference type="AlphaFoldDB" id="A0A319BW36"/>
<dbReference type="GeneID" id="37133395"/>
<dbReference type="Proteomes" id="UP000248340">
    <property type="component" value="Unassembled WGS sequence"/>
</dbReference>
<keyword evidence="2" id="KW-1185">Reference proteome</keyword>
<dbReference type="EMBL" id="KZ821758">
    <property type="protein sequence ID" value="PYH76447.1"/>
    <property type="molecule type" value="Genomic_DNA"/>
</dbReference>
<name>A0A319BW36_9EURO</name>
<evidence type="ECO:0000313" key="1">
    <source>
        <dbReference type="EMBL" id="PYH76447.1"/>
    </source>
</evidence>
<reference evidence="1 2" key="1">
    <citation type="submission" date="2016-12" db="EMBL/GenBank/DDBJ databases">
        <title>The genomes of Aspergillus section Nigri reveals drivers in fungal speciation.</title>
        <authorList>
            <consortium name="DOE Joint Genome Institute"/>
            <person name="Vesth T.C."/>
            <person name="Nybo J."/>
            <person name="Theobald S."/>
            <person name="Brandl J."/>
            <person name="Frisvad J.C."/>
            <person name="Nielsen K.F."/>
            <person name="Lyhne E.K."/>
            <person name="Kogle M.E."/>
            <person name="Kuo A."/>
            <person name="Riley R."/>
            <person name="Clum A."/>
            <person name="Nolan M."/>
            <person name="Lipzen A."/>
            <person name="Salamov A."/>
            <person name="Henrissat B."/>
            <person name="Wiebenga A."/>
            <person name="De Vries R.P."/>
            <person name="Grigoriev I.V."/>
            <person name="Mortensen U.H."/>
            <person name="Andersen M.R."/>
            <person name="Baker S.E."/>
        </authorList>
    </citation>
    <scope>NUCLEOTIDE SEQUENCE [LARGE SCALE GENOMIC DNA]</scope>
    <source>
        <strain evidence="1 2">CBS 121591</strain>
    </source>
</reference>
<organism evidence="1 2">
    <name type="scientific">Aspergillus uvarum CBS 121591</name>
    <dbReference type="NCBI Taxonomy" id="1448315"/>
    <lineage>
        <taxon>Eukaryota</taxon>
        <taxon>Fungi</taxon>
        <taxon>Dikarya</taxon>
        <taxon>Ascomycota</taxon>
        <taxon>Pezizomycotina</taxon>
        <taxon>Eurotiomycetes</taxon>
        <taxon>Eurotiomycetidae</taxon>
        <taxon>Eurotiales</taxon>
        <taxon>Aspergillaceae</taxon>
        <taxon>Aspergillus</taxon>
        <taxon>Aspergillus subgen. Circumdati</taxon>
    </lineage>
</organism>
<protein>
    <submittedName>
        <fullName evidence="1">Uncharacterized protein</fullName>
    </submittedName>
</protein>
<proteinExistence type="predicted"/>
<accession>A0A319BW36</accession>
<dbReference type="RefSeq" id="XP_025486647.1">
    <property type="nucleotide sequence ID" value="XM_025630654.1"/>
</dbReference>
<sequence length="164" mass="18597">MHTMSKGAMIQSATILNPIWIHSSLSWNDRCSVSNRILLKMGHIMTRRPIAAFSQPELSLLTGTKTPMNLPFSRARLVMGTKFPRRIPATMASKIYRAKKRSKIADHWRIRSSMGSGLEKSRFHHGVARSYYMPPGFLRALVLVFLETSVVYLPLLCPIEAMLI</sequence>